<dbReference type="Proteomes" id="UP000245081">
    <property type="component" value="Unassembled WGS sequence"/>
</dbReference>
<dbReference type="InterPro" id="IPR000182">
    <property type="entry name" value="GNAT_dom"/>
</dbReference>
<reference evidence="2 3" key="1">
    <citation type="journal article" date="2018" name="Environ. Microbiol.">
        <title>Isolation and genomic characterization of Novimethylophilus kurashikiensis gen. nov. sp. nov., a new lanthanide-dependent methylotrophic species of Methylophilaceae.</title>
        <authorList>
            <person name="Lv H."/>
            <person name="Sahin N."/>
            <person name="Tani A."/>
        </authorList>
    </citation>
    <scope>NUCLEOTIDE SEQUENCE [LARGE SCALE GENOMIC DNA]</scope>
    <source>
        <strain evidence="2 3">La2-4</strain>
    </source>
</reference>
<dbReference type="OrthoDB" id="9796171at2"/>
<dbReference type="InterPro" id="IPR016181">
    <property type="entry name" value="Acyl_CoA_acyltransferase"/>
</dbReference>
<comment type="caution">
    <text evidence="2">The sequence shown here is derived from an EMBL/GenBank/DDBJ whole genome shotgun (WGS) entry which is preliminary data.</text>
</comment>
<dbReference type="PROSITE" id="PS51186">
    <property type="entry name" value="GNAT"/>
    <property type="match status" value="1"/>
</dbReference>
<protein>
    <submittedName>
        <fullName evidence="2">ElaA protein</fullName>
    </submittedName>
</protein>
<accession>A0A2R5FH11</accession>
<name>A0A2R5FH11_9PROT</name>
<dbReference type="EMBL" id="BDOQ01000018">
    <property type="protein sequence ID" value="GBG15414.1"/>
    <property type="molecule type" value="Genomic_DNA"/>
</dbReference>
<evidence type="ECO:0000313" key="3">
    <source>
        <dbReference type="Proteomes" id="UP000245081"/>
    </source>
</evidence>
<sequence length="155" mass="17629">MSSASIIRWQIARLEDLPLRSLYAILAAREAVFVVEQHCPYQELDGLDLEARHLVGWHGEEVAAYLRILGPGSRFAEPSIGRVLTTIDFRRHGLGREAMARAIEFMKTVYPGSDIRISAQTYLENFYGSFGFRTVSEPYLEDDIPHIEMLRSAQD</sequence>
<dbReference type="Gene3D" id="3.40.630.30">
    <property type="match status" value="1"/>
</dbReference>
<dbReference type="CDD" id="cd04301">
    <property type="entry name" value="NAT_SF"/>
    <property type="match status" value="1"/>
</dbReference>
<organism evidence="2 3">
    <name type="scientific">Novimethylophilus kurashikiensis</name>
    <dbReference type="NCBI Taxonomy" id="1825523"/>
    <lineage>
        <taxon>Bacteria</taxon>
        <taxon>Pseudomonadati</taxon>
        <taxon>Pseudomonadota</taxon>
        <taxon>Betaproteobacteria</taxon>
        <taxon>Nitrosomonadales</taxon>
        <taxon>Methylophilaceae</taxon>
        <taxon>Novimethylophilus</taxon>
    </lineage>
</organism>
<keyword evidence="3" id="KW-1185">Reference proteome</keyword>
<feature type="domain" description="N-acetyltransferase" evidence="1">
    <location>
        <begin position="12"/>
        <end position="154"/>
    </location>
</feature>
<dbReference type="SUPFAM" id="SSF55729">
    <property type="entry name" value="Acyl-CoA N-acyltransferases (Nat)"/>
    <property type="match status" value="1"/>
</dbReference>
<dbReference type="Pfam" id="PF13673">
    <property type="entry name" value="Acetyltransf_10"/>
    <property type="match status" value="1"/>
</dbReference>
<evidence type="ECO:0000259" key="1">
    <source>
        <dbReference type="PROSITE" id="PS51186"/>
    </source>
</evidence>
<gene>
    <name evidence="2" type="primary">elaA</name>
    <name evidence="2" type="ORF">NMK_3021</name>
</gene>
<dbReference type="RefSeq" id="WP_109016558.1">
    <property type="nucleotide sequence ID" value="NZ_BDOQ01000018.1"/>
</dbReference>
<dbReference type="GO" id="GO:0016747">
    <property type="term" value="F:acyltransferase activity, transferring groups other than amino-acyl groups"/>
    <property type="evidence" value="ECO:0007669"/>
    <property type="project" value="InterPro"/>
</dbReference>
<proteinExistence type="predicted"/>
<evidence type="ECO:0000313" key="2">
    <source>
        <dbReference type="EMBL" id="GBG15414.1"/>
    </source>
</evidence>
<dbReference type="AlphaFoldDB" id="A0A2R5FH11"/>